<protein>
    <recommendedName>
        <fullName evidence="2">Cysteine-rich domain-containing protein</fullName>
    </recommendedName>
</protein>
<dbReference type="InterPro" id="IPR004017">
    <property type="entry name" value="Cys_rich_dom"/>
</dbReference>
<sequence length="281" mass="30212">MTAFPTSPISPSAPTGTDEEVRPMTTRPGDGKRVALFATCASDVMFPQTPKAVVTLLERLGCTVVFPREQTCCGQPFANTGYFEESVPVVRNYVQTFEPYDYIVGPSGSCVGAVRHQHEMLAENAGDHGLARDAAAVARRTYDISEFLVDVLGVVDVGAYFPHKVTYHPTCHSIRIAHVGDKPMRLLQAVKGITILPLEDAERCCGFGGTFAMKNPDVSTAMAGDKARHVMDTGAEYLVAGDNLCLLNISGVTNRQKGGVRPIHLAEVLAGTEADREGETL</sequence>
<reference evidence="3 4" key="1">
    <citation type="submission" date="2012-02" db="EMBL/GenBank/DDBJ databases">
        <title>Whole genome shotgun sequence of Mobilicoccus pelagius NBRC 104925.</title>
        <authorList>
            <person name="Yoshida Y."/>
            <person name="Hosoyama A."/>
            <person name="Tsuchikane K."/>
            <person name="Katsumata H."/>
            <person name="Yamazaki S."/>
            <person name="Fujita N."/>
        </authorList>
    </citation>
    <scope>NUCLEOTIDE SEQUENCE [LARGE SCALE GENOMIC DNA]</scope>
    <source>
        <strain evidence="3 4">NBRC 104925</strain>
    </source>
</reference>
<dbReference type="PANTHER" id="PTHR30296:SF0">
    <property type="entry name" value="LACTATE UTILIZATION PROTEIN A"/>
    <property type="match status" value="1"/>
</dbReference>
<evidence type="ECO:0000313" key="3">
    <source>
        <dbReference type="EMBL" id="GAB47324.1"/>
    </source>
</evidence>
<keyword evidence="4" id="KW-1185">Reference proteome</keyword>
<dbReference type="AlphaFoldDB" id="H5UNL6"/>
<feature type="domain" description="Cysteine-rich" evidence="2">
    <location>
        <begin position="34"/>
        <end position="113"/>
    </location>
</feature>
<dbReference type="Proteomes" id="UP000004367">
    <property type="component" value="Unassembled WGS sequence"/>
</dbReference>
<dbReference type="GO" id="GO:0005829">
    <property type="term" value="C:cytosol"/>
    <property type="evidence" value="ECO:0007669"/>
    <property type="project" value="TreeGrafter"/>
</dbReference>
<dbReference type="eggNOG" id="COG0247">
    <property type="taxonomic scope" value="Bacteria"/>
</dbReference>
<feature type="region of interest" description="Disordered" evidence="1">
    <location>
        <begin position="1"/>
        <end position="28"/>
    </location>
</feature>
<evidence type="ECO:0000256" key="1">
    <source>
        <dbReference type="SAM" id="MobiDB-lite"/>
    </source>
</evidence>
<proteinExistence type="predicted"/>
<accession>H5UNL6</accession>
<dbReference type="STRING" id="1089455.MOPEL_009_00140"/>
<name>H5UNL6_9MICO</name>
<dbReference type="PANTHER" id="PTHR30296">
    <property type="entry name" value="UNCHARACTERIZED PROTEIN YKGE"/>
    <property type="match status" value="1"/>
</dbReference>
<evidence type="ECO:0000259" key="2">
    <source>
        <dbReference type="Pfam" id="PF02754"/>
    </source>
</evidence>
<feature type="domain" description="Cysteine-rich" evidence="2">
    <location>
        <begin position="165"/>
        <end position="249"/>
    </location>
</feature>
<organism evidence="3 4">
    <name type="scientific">Mobilicoccus pelagius NBRC 104925</name>
    <dbReference type="NCBI Taxonomy" id="1089455"/>
    <lineage>
        <taxon>Bacteria</taxon>
        <taxon>Bacillati</taxon>
        <taxon>Actinomycetota</taxon>
        <taxon>Actinomycetes</taxon>
        <taxon>Micrococcales</taxon>
        <taxon>Dermatophilaceae</taxon>
        <taxon>Mobilicoccus</taxon>
    </lineage>
</organism>
<evidence type="ECO:0000313" key="4">
    <source>
        <dbReference type="Proteomes" id="UP000004367"/>
    </source>
</evidence>
<feature type="compositionally biased region" description="Polar residues" evidence="1">
    <location>
        <begin position="1"/>
        <end position="15"/>
    </location>
</feature>
<dbReference type="GO" id="GO:0016491">
    <property type="term" value="F:oxidoreductase activity"/>
    <property type="evidence" value="ECO:0007669"/>
    <property type="project" value="UniProtKB-ARBA"/>
</dbReference>
<comment type="caution">
    <text evidence="3">The sequence shown here is derived from an EMBL/GenBank/DDBJ whole genome shotgun (WGS) entry which is preliminary data.</text>
</comment>
<gene>
    <name evidence="3" type="ORF">MOPEL_009_00140</name>
</gene>
<dbReference type="Pfam" id="PF02754">
    <property type="entry name" value="CCG"/>
    <property type="match status" value="2"/>
</dbReference>
<dbReference type="EMBL" id="BAFE01000009">
    <property type="protein sequence ID" value="GAB47324.1"/>
    <property type="molecule type" value="Genomic_DNA"/>
</dbReference>